<comment type="caution">
    <text evidence="1">The sequence shown here is derived from an EMBL/GenBank/DDBJ whole genome shotgun (WGS) entry which is preliminary data.</text>
</comment>
<proteinExistence type="predicted"/>
<dbReference type="AlphaFoldDB" id="A0A645DFZ3"/>
<accession>A0A645DFZ3</accession>
<name>A0A645DFZ3_9ZZZZ</name>
<organism evidence="1">
    <name type="scientific">bioreactor metagenome</name>
    <dbReference type="NCBI Taxonomy" id="1076179"/>
    <lineage>
        <taxon>unclassified sequences</taxon>
        <taxon>metagenomes</taxon>
        <taxon>ecological metagenomes</taxon>
    </lineage>
</organism>
<sequence>MGAGKIELYRVCARKLAVRRGALPLLLDRRVSVEDACDDGAVRPPFFQKRDVFAGFLVCLLRSQFDIHISENHVFENAAAPADRENARRDVPYLAALLARVLCQRLDHRAAPAGLKGAVDHIAVARRRRGGEHKWIWHFYSEEIGAKILSHGSILQISLSVAAGKT</sequence>
<reference evidence="1" key="1">
    <citation type="submission" date="2019-08" db="EMBL/GenBank/DDBJ databases">
        <authorList>
            <person name="Kucharzyk K."/>
            <person name="Murdoch R.W."/>
            <person name="Higgins S."/>
            <person name="Loffler F."/>
        </authorList>
    </citation>
    <scope>NUCLEOTIDE SEQUENCE</scope>
</reference>
<evidence type="ECO:0000313" key="1">
    <source>
        <dbReference type="EMBL" id="MPM87743.1"/>
    </source>
</evidence>
<protein>
    <submittedName>
        <fullName evidence="1">Uncharacterized protein</fullName>
    </submittedName>
</protein>
<gene>
    <name evidence="1" type="ORF">SDC9_134843</name>
</gene>
<dbReference type="EMBL" id="VSSQ01035510">
    <property type="protein sequence ID" value="MPM87743.1"/>
    <property type="molecule type" value="Genomic_DNA"/>
</dbReference>